<sequence length="397" mass="46402">MYKIGTQKRILCTLNNWQEEKSSLKIKTAIIEQSPLKITENSPTSTQHCNYFIERIWNEKRFSNLCKGGRPVLNTHNDIKQTYYAEIKEKKISSYGAYAKKGKGVKHEIGKIYFASDLLRGKEKKLYKKSGKVKVYNMFTSLMTYEDLKSHPKERQTEILTKWRETYSENEIIEALGIEEEVYYQLLTDLGLEMKKKRTIPHSKPDADPNQVIPFNDLKKLPKKDQWLLISEYTEKWNAQSIAKIWGKRDSSVHNYKHNLKKLALKNGWIDEYKKDKAQENIKDFTPAAVESGQEPAGNAGDERVDQLMSEFKEMKMLINNLLSSNNQVAVEETEKIAERDATENEENNEKPESFTMNYENETEGFIIFQDLKRFIAVLEKNPDRFKVEVKLTRIEE</sequence>
<organism evidence="1 2">
    <name type="scientific">Heyndrickxia coagulans</name>
    <name type="common">Weizmannia coagulans</name>
    <dbReference type="NCBI Taxonomy" id="1398"/>
    <lineage>
        <taxon>Bacteria</taxon>
        <taxon>Bacillati</taxon>
        <taxon>Bacillota</taxon>
        <taxon>Bacilli</taxon>
        <taxon>Bacillales</taxon>
        <taxon>Bacillaceae</taxon>
        <taxon>Heyndrickxia</taxon>
    </lineage>
</organism>
<dbReference type="RefSeq" id="WP_231111513.1">
    <property type="nucleotide sequence ID" value="NZ_CP017888.1"/>
</dbReference>
<protein>
    <submittedName>
        <fullName evidence="1">Uncharacterized protein</fullName>
    </submittedName>
</protein>
<proteinExistence type="predicted"/>
<comment type="caution">
    <text evidence="1">The sequence shown here is derived from an EMBL/GenBank/DDBJ whole genome shotgun (WGS) entry which is preliminary data.</text>
</comment>
<dbReference type="AlphaFoldDB" id="A0A133KQC3"/>
<reference evidence="2" key="1">
    <citation type="submission" date="2016-01" db="EMBL/GenBank/DDBJ databases">
        <authorList>
            <person name="Mitreva M."/>
            <person name="Pepin K.H."/>
            <person name="Mihindukulasuriya K.A."/>
            <person name="Fulton R."/>
            <person name="Fronick C."/>
            <person name="O'Laughlin M."/>
            <person name="Miner T."/>
            <person name="Herter B."/>
            <person name="Rosa B.A."/>
            <person name="Cordes M."/>
            <person name="Tomlinson C."/>
            <person name="Wollam A."/>
            <person name="Palsikar V.B."/>
            <person name="Mardis E.R."/>
            <person name="Wilson R.K."/>
        </authorList>
    </citation>
    <scope>NUCLEOTIDE SEQUENCE [LARGE SCALE GENOMIC DNA]</scope>
    <source>
        <strain evidence="2">GED7749B</strain>
    </source>
</reference>
<name>A0A133KQC3_HEYCO</name>
<gene>
    <name evidence="1" type="ORF">HMPREF3213_01985</name>
</gene>
<evidence type="ECO:0000313" key="1">
    <source>
        <dbReference type="EMBL" id="KWZ81570.1"/>
    </source>
</evidence>
<evidence type="ECO:0000313" key="2">
    <source>
        <dbReference type="Proteomes" id="UP000070376"/>
    </source>
</evidence>
<accession>A0A133KQC3</accession>
<dbReference type="PATRIC" id="fig|1398.22.peg.1988"/>
<dbReference type="Proteomes" id="UP000070376">
    <property type="component" value="Unassembled WGS sequence"/>
</dbReference>
<dbReference type="EMBL" id="LRPN01000072">
    <property type="protein sequence ID" value="KWZ81570.1"/>
    <property type="molecule type" value="Genomic_DNA"/>
</dbReference>